<keyword evidence="4" id="KW-0539">Nucleus</keyword>
<feature type="region of interest" description="Disordered" evidence="5">
    <location>
        <begin position="464"/>
        <end position="569"/>
    </location>
</feature>
<dbReference type="GO" id="GO:0006364">
    <property type="term" value="P:rRNA processing"/>
    <property type="evidence" value="ECO:0007669"/>
    <property type="project" value="UniProtKB-KW"/>
</dbReference>
<comment type="similarity">
    <text evidence="2">Belongs to the RRP1 family.</text>
</comment>
<dbReference type="OrthoDB" id="2019504at2759"/>
<gene>
    <name evidence="7" type="ORF">GSTENG00008914001</name>
</gene>
<feature type="region of interest" description="Disordered" evidence="5">
    <location>
        <begin position="358"/>
        <end position="413"/>
    </location>
</feature>
<comment type="subcellular location">
    <subcellularLocation>
        <location evidence="1">Nucleus</location>
    </subcellularLocation>
</comment>
<feature type="compositionally biased region" description="Polar residues" evidence="5">
    <location>
        <begin position="606"/>
        <end position="620"/>
    </location>
</feature>
<dbReference type="AlphaFoldDB" id="Q4T1B1"/>
<feature type="compositionally biased region" description="Basic and acidic residues" evidence="5">
    <location>
        <begin position="464"/>
        <end position="483"/>
    </location>
</feature>
<feature type="compositionally biased region" description="Basic and acidic residues" evidence="5">
    <location>
        <begin position="546"/>
        <end position="560"/>
    </location>
</feature>
<accession>Q4T1B1</accession>
<reference evidence="7" key="1">
    <citation type="journal article" date="2004" name="Nature">
        <title>Genome duplication in the teleost fish Tetraodon nigroviridis reveals the early vertebrate proto-karyotype.</title>
        <authorList>
            <person name="Jaillon O."/>
            <person name="Aury J.-M."/>
            <person name="Brunet F."/>
            <person name="Petit J.-L."/>
            <person name="Stange-Thomann N."/>
            <person name="Mauceli E."/>
            <person name="Bouneau L."/>
            <person name="Fischer C."/>
            <person name="Ozouf-Costaz C."/>
            <person name="Bernot A."/>
            <person name="Nicaud S."/>
            <person name="Jaffe D."/>
            <person name="Fisher S."/>
            <person name="Lutfalla G."/>
            <person name="Dossat C."/>
            <person name="Segurens B."/>
            <person name="Dasilva C."/>
            <person name="Salanoubat M."/>
            <person name="Levy M."/>
            <person name="Boudet N."/>
            <person name="Castellano S."/>
            <person name="Anthouard V."/>
            <person name="Jubin C."/>
            <person name="Castelli V."/>
            <person name="Katinka M."/>
            <person name="Vacherie B."/>
            <person name="Biemont C."/>
            <person name="Skalli Z."/>
            <person name="Cattolico L."/>
            <person name="Poulain J."/>
            <person name="De Berardinis V."/>
            <person name="Cruaud C."/>
            <person name="Duprat S."/>
            <person name="Brottier P."/>
            <person name="Coutanceau J.-P."/>
            <person name="Gouzy J."/>
            <person name="Parra G."/>
            <person name="Lardier G."/>
            <person name="Chapple C."/>
            <person name="McKernan K.J."/>
            <person name="McEwan P."/>
            <person name="Bosak S."/>
            <person name="Kellis M."/>
            <person name="Volff J.-N."/>
            <person name="Guigo R."/>
            <person name="Zody M.C."/>
            <person name="Mesirov J."/>
            <person name="Lindblad-Toh K."/>
            <person name="Birren B."/>
            <person name="Nusbaum C."/>
            <person name="Kahn D."/>
            <person name="Robinson-Rechavi M."/>
            <person name="Laudet V."/>
            <person name="Schachter V."/>
            <person name="Quetier F."/>
            <person name="Saurin W."/>
            <person name="Scarpelli C."/>
            <person name="Wincker P."/>
            <person name="Lander E.S."/>
            <person name="Weissenbach J."/>
            <person name="Roest Crollius H."/>
        </authorList>
    </citation>
    <scope>NUCLEOTIDE SEQUENCE [LARGE SCALE GENOMIC DNA]</scope>
</reference>
<dbReference type="InterPro" id="IPR010301">
    <property type="entry name" value="RRP1"/>
</dbReference>
<evidence type="ECO:0000256" key="2">
    <source>
        <dbReference type="ARBA" id="ARBA00006374"/>
    </source>
</evidence>
<sequence length="792" mass="86150">MASLQEPEVQFAQRLASNEKPVRTKAIKKLRKYIHVRSQKAADGFTPDELLKLWKGLFYCLWMQDKPLLQEQLSNQISGLIHSFQDVDGRKCEFCDPDAGRDGGADPDALFPAELLFVQSFLQTFKREWTGIDRLRMDKFLQVRRSSWAERTRARPPGRSPKPVPRARFLSETNASVSLTADSLHVQTNLPDAEEDPLGQQVAAALTVPGVAATPLSVCVCVCSRLLSVVSRFLQLLAAQLLQSGCEAPCGLQLHVLDVYLSELATVAADEVLSCFWPPRACVCVCVCVCVCSRMFFLSLKLTADQNLVFIEPFCKTAARTKDRTLFGAIRSSIFSTIIEQAPFAIEDLMRELKAAADSDPDSDLDLDPGQASEEPGQADHRQQKTGGAGKKAQMNDEPLEESDPAGDEDVGPVLQFDYGALAAKLFELASRSSTPNRNRQQLYSLVHANELLFFPSASLRNLSEEKTAEDTTEEERSERLRGAEASQQENQEEGQLGPAGLHQAPPPGPRSNRRSVRRGAAENGHAPSGEDTLAPTPAKKKRKRTTPEEEVPRVEKEDAVATVTAEKKKKIQEAPRVEKEDAVATKKRKIPVVFEFEADELQTVSNGDAPETTATSSAPSPLFWRTRGGAGRKTPTSESKKVTFGLSSNQTAGRGTCFRVVGSTPRGRECGVRMKTLLLLFITVRMSARLRSSSSTLLLLSVALQACCQASSVPEDGRPLSPAGVGVGGLSSVLEDTVSPAFGASVVVMVTVLVSGGAYLCFLRYVCGGCCQPVRVEPAPDGEGNKAEEQV</sequence>
<feature type="transmembrane region" description="Helical" evidence="6">
    <location>
        <begin position="742"/>
        <end position="763"/>
    </location>
</feature>
<proteinExistence type="inferred from homology"/>
<reference evidence="7" key="2">
    <citation type="submission" date="2004-02" db="EMBL/GenBank/DDBJ databases">
        <authorList>
            <consortium name="Genoscope"/>
            <consortium name="Whitehead Institute Centre for Genome Research"/>
        </authorList>
    </citation>
    <scope>NUCLEOTIDE SEQUENCE</scope>
</reference>
<dbReference type="EMBL" id="CAAE01010686">
    <property type="protein sequence ID" value="CAF93321.1"/>
    <property type="molecule type" value="Genomic_DNA"/>
</dbReference>
<evidence type="ECO:0000256" key="5">
    <source>
        <dbReference type="SAM" id="MobiDB-lite"/>
    </source>
</evidence>
<protein>
    <submittedName>
        <fullName evidence="7">(spotted green pufferfish) hypothetical protein</fullName>
    </submittedName>
</protein>
<keyword evidence="6" id="KW-1133">Transmembrane helix</keyword>
<keyword evidence="6" id="KW-0472">Membrane</keyword>
<name>Q4T1B1_TETNG</name>
<dbReference type="GO" id="GO:0005634">
    <property type="term" value="C:nucleus"/>
    <property type="evidence" value="ECO:0007669"/>
    <property type="project" value="UniProtKB-SubCell"/>
</dbReference>
<evidence type="ECO:0000256" key="6">
    <source>
        <dbReference type="SAM" id="Phobius"/>
    </source>
</evidence>
<evidence type="ECO:0000256" key="4">
    <source>
        <dbReference type="ARBA" id="ARBA00023242"/>
    </source>
</evidence>
<dbReference type="PANTHER" id="PTHR13026">
    <property type="entry name" value="NNP-1 PROTEIN NOVEL NUCLEAR PROTEIN 1 NOP52"/>
    <property type="match status" value="1"/>
</dbReference>
<evidence type="ECO:0000256" key="1">
    <source>
        <dbReference type="ARBA" id="ARBA00004123"/>
    </source>
</evidence>
<keyword evidence="3" id="KW-0698">rRNA processing</keyword>
<dbReference type="Pfam" id="PF05997">
    <property type="entry name" value="Nop52"/>
    <property type="match status" value="2"/>
</dbReference>
<dbReference type="KEGG" id="tng:GSTEN00008914G001"/>
<dbReference type="PANTHER" id="PTHR13026:SF0">
    <property type="entry name" value="RIBOSOMAL RNA PROCESSING 1B"/>
    <property type="match status" value="1"/>
</dbReference>
<keyword evidence="6" id="KW-0812">Transmembrane</keyword>
<feature type="compositionally biased region" description="Acidic residues" evidence="5">
    <location>
        <begin position="398"/>
        <end position="411"/>
    </location>
</feature>
<evidence type="ECO:0000256" key="3">
    <source>
        <dbReference type="ARBA" id="ARBA00022552"/>
    </source>
</evidence>
<organism evidence="7">
    <name type="scientific">Tetraodon nigroviridis</name>
    <name type="common">Spotted green pufferfish</name>
    <name type="synonym">Chelonodon nigroviridis</name>
    <dbReference type="NCBI Taxonomy" id="99883"/>
    <lineage>
        <taxon>Eukaryota</taxon>
        <taxon>Metazoa</taxon>
        <taxon>Chordata</taxon>
        <taxon>Craniata</taxon>
        <taxon>Vertebrata</taxon>
        <taxon>Euteleostomi</taxon>
        <taxon>Actinopterygii</taxon>
        <taxon>Neopterygii</taxon>
        <taxon>Teleostei</taxon>
        <taxon>Neoteleostei</taxon>
        <taxon>Acanthomorphata</taxon>
        <taxon>Eupercaria</taxon>
        <taxon>Tetraodontiformes</taxon>
        <taxon>Tetradontoidea</taxon>
        <taxon>Tetraodontidae</taxon>
        <taxon>Tetraodon</taxon>
    </lineage>
</organism>
<evidence type="ECO:0000313" key="7">
    <source>
        <dbReference type="EMBL" id="CAF93321.1"/>
    </source>
</evidence>
<dbReference type="GO" id="GO:0030688">
    <property type="term" value="C:preribosome, small subunit precursor"/>
    <property type="evidence" value="ECO:0007669"/>
    <property type="project" value="InterPro"/>
</dbReference>
<comment type="caution">
    <text evidence="7">The sequence shown here is derived from an EMBL/GenBank/DDBJ whole genome shotgun (WGS) entry which is preliminary data.</text>
</comment>
<feature type="region of interest" description="Disordered" evidence="5">
    <location>
        <begin position="606"/>
        <end position="644"/>
    </location>
</feature>